<keyword evidence="20" id="KW-1185">Reference proteome</keyword>
<feature type="binding site" evidence="8 10">
    <location>
        <begin position="49"/>
        <end position="52"/>
    </location>
    <ligand>
        <name>substrate</name>
    </ligand>
</feature>
<dbReference type="GO" id="GO:0008883">
    <property type="term" value="F:glutamyl-tRNA reductase activity"/>
    <property type="evidence" value="ECO:0007669"/>
    <property type="project" value="UniProtKB-UniRule"/>
</dbReference>
<feature type="domain" description="Glutamyl-tRNA reductase N-terminal" evidence="17">
    <location>
        <begin position="6"/>
        <end position="156"/>
    </location>
</feature>
<evidence type="ECO:0000256" key="3">
    <source>
        <dbReference type="ARBA" id="ARBA00012970"/>
    </source>
</evidence>
<dbReference type="InterPro" id="IPR015895">
    <property type="entry name" value="4pyrrol_synth_GluRdtase_N"/>
</dbReference>
<dbReference type="OrthoDB" id="110209at2"/>
<evidence type="ECO:0000259" key="17">
    <source>
        <dbReference type="Pfam" id="PF05201"/>
    </source>
</evidence>
<dbReference type="Proteomes" id="UP000006078">
    <property type="component" value="Unassembled WGS sequence"/>
</dbReference>
<comment type="miscellaneous">
    <text evidence="8">During catalysis, the active site Cys acts as a nucleophile attacking the alpha-carbonyl group of tRNA-bound glutamate with the formation of a thioester intermediate between enzyme and glutamate, and the concomitant release of tRNA(Glu). The thioester intermediate is finally reduced by direct hydride transfer from NADPH, to form the product GSA.</text>
</comment>
<evidence type="ECO:0000259" key="15">
    <source>
        <dbReference type="Pfam" id="PF00745"/>
    </source>
</evidence>
<feature type="site" description="Important for activity" evidence="8 12">
    <location>
        <position position="99"/>
    </location>
</feature>
<evidence type="ECO:0000256" key="6">
    <source>
        <dbReference type="ARBA" id="ARBA00023244"/>
    </source>
</evidence>
<dbReference type="EC" id="1.2.1.70" evidence="3 8"/>
<keyword evidence="5 8" id="KW-0560">Oxidoreductase</keyword>
<comment type="function">
    <text evidence="8">Catalyzes the NADPH-dependent reduction of glutamyl-tRNA(Glu) to glutamate 1-semialdehyde (GSA).</text>
</comment>
<dbReference type="PANTHER" id="PTHR43013:SF1">
    <property type="entry name" value="GLUTAMYL-TRNA REDUCTASE"/>
    <property type="match status" value="1"/>
</dbReference>
<evidence type="ECO:0000256" key="12">
    <source>
        <dbReference type="PIRSR" id="PIRSR000445-4"/>
    </source>
</evidence>
<accession>I7IXV7</accession>
<dbReference type="PATRIC" id="fig|883169.3.peg.1553"/>
<evidence type="ECO:0000259" key="16">
    <source>
        <dbReference type="Pfam" id="PF01488"/>
    </source>
</evidence>
<dbReference type="Gene3D" id="3.30.460.30">
    <property type="entry name" value="Glutamyl-tRNA reductase, N-terminal domain"/>
    <property type="match status" value="1"/>
</dbReference>
<dbReference type="EMBL" id="AHAE01000076">
    <property type="protein sequence ID" value="EJZ81426.1"/>
    <property type="molecule type" value="Genomic_DNA"/>
</dbReference>
<feature type="active site" description="Nucleophile" evidence="8 9">
    <location>
        <position position="50"/>
    </location>
</feature>
<feature type="binding site" evidence="8 10">
    <location>
        <position position="109"/>
    </location>
    <ligand>
        <name>substrate</name>
    </ligand>
</feature>
<evidence type="ECO:0000256" key="14">
    <source>
        <dbReference type="SAM" id="MobiDB-lite"/>
    </source>
</evidence>
<dbReference type="FunFam" id="3.30.460.30:FF:000001">
    <property type="entry name" value="Glutamyl-tRNA reductase"/>
    <property type="match status" value="1"/>
</dbReference>
<dbReference type="AlphaFoldDB" id="I7IXV7"/>
<dbReference type="Pfam" id="PF00745">
    <property type="entry name" value="GlutR_dimer"/>
    <property type="match status" value="1"/>
</dbReference>
<feature type="binding site" evidence="8 10">
    <location>
        <position position="120"/>
    </location>
    <ligand>
        <name>substrate</name>
    </ligand>
</feature>
<dbReference type="SUPFAM" id="SSF51735">
    <property type="entry name" value="NAD(P)-binding Rossmann-fold domains"/>
    <property type="match status" value="1"/>
</dbReference>
<comment type="caution">
    <text evidence="18">The sequence shown here is derived from an EMBL/GenBank/DDBJ whole genome shotgun (WGS) entry which is preliminary data.</text>
</comment>
<dbReference type="NCBIfam" id="NF000744">
    <property type="entry name" value="PRK00045.1-3"/>
    <property type="match status" value="1"/>
</dbReference>
<keyword evidence="6 8" id="KW-0627">Porphyrin biosynthesis</keyword>
<feature type="binding site" evidence="8 11">
    <location>
        <begin position="194"/>
        <end position="199"/>
    </location>
    <ligand>
        <name>NADP(+)</name>
        <dbReference type="ChEBI" id="CHEBI:58349"/>
    </ligand>
</feature>
<dbReference type="GO" id="GO:0050661">
    <property type="term" value="F:NADP binding"/>
    <property type="evidence" value="ECO:0007669"/>
    <property type="project" value="InterPro"/>
</dbReference>
<evidence type="ECO:0000256" key="5">
    <source>
        <dbReference type="ARBA" id="ARBA00023002"/>
    </source>
</evidence>
<evidence type="ECO:0000313" key="19">
    <source>
        <dbReference type="EMBL" id="EJZ81426.1"/>
    </source>
</evidence>
<dbReference type="EMBL" id="CAJZ01000205">
    <property type="protein sequence ID" value="CCI84098.1"/>
    <property type="molecule type" value="Genomic_DNA"/>
</dbReference>
<dbReference type="InterPro" id="IPR006151">
    <property type="entry name" value="Shikm_DH/Glu-tRNA_Rdtase"/>
</dbReference>
<dbReference type="GO" id="GO:0019353">
    <property type="term" value="P:protoporphyrinogen IX biosynthetic process from glutamate"/>
    <property type="evidence" value="ECO:0007669"/>
    <property type="project" value="TreeGrafter"/>
</dbReference>
<dbReference type="HAMAP" id="MF_00087">
    <property type="entry name" value="Glu_tRNA_reductase"/>
    <property type="match status" value="1"/>
</dbReference>
<evidence type="ECO:0000256" key="13">
    <source>
        <dbReference type="RuleBase" id="RU000584"/>
    </source>
</evidence>
<comment type="pathway">
    <text evidence="1 8 13">Porphyrin-containing compound metabolism; protoporphyrin-IX biosynthesis; 5-aminolevulinate from L-glutamyl-tRNA(Glu): step 1/2.</text>
</comment>
<dbReference type="Pfam" id="PF01488">
    <property type="entry name" value="Shikimate_DH"/>
    <property type="match status" value="1"/>
</dbReference>
<dbReference type="InterPro" id="IPR018214">
    <property type="entry name" value="GluRdtase_CS"/>
</dbReference>
<feature type="domain" description="Quinate/shikimate 5-dehydrogenase/glutamyl-tRNA reductase" evidence="16">
    <location>
        <begin position="185"/>
        <end position="309"/>
    </location>
</feature>
<comment type="similarity">
    <text evidence="2 8 13">Belongs to the glutamyl-tRNA reductase family.</text>
</comment>
<evidence type="ECO:0000256" key="7">
    <source>
        <dbReference type="ARBA" id="ARBA00047464"/>
    </source>
</evidence>
<dbReference type="NCBIfam" id="TIGR01035">
    <property type="entry name" value="hemA"/>
    <property type="match status" value="1"/>
</dbReference>
<dbReference type="eggNOG" id="COG0373">
    <property type="taxonomic scope" value="Bacteria"/>
</dbReference>
<dbReference type="RefSeq" id="WP_004601503.1">
    <property type="nucleotide sequence ID" value="NZ_HF541868.1"/>
</dbReference>
<comment type="domain">
    <text evidence="8">Possesses an unusual extended V-shaped dimeric structure with each monomer consisting of three distinct domains arranged along a curved 'spinal' alpha-helix. The N-terminal catalytic domain specifically recognizes the glutamate moiety of the substrate. The second domain is the NADPH-binding domain, and the third C-terminal domain is responsible for dimerization.</text>
</comment>
<dbReference type="HOGENOM" id="CLU_035113_4_0_11"/>
<evidence type="ECO:0000313" key="21">
    <source>
        <dbReference type="Proteomes" id="UP000011016"/>
    </source>
</evidence>
<dbReference type="InterPro" id="IPR015896">
    <property type="entry name" value="4pyrrol_synth_GluRdtase_dimer"/>
</dbReference>
<organism evidence="18 21">
    <name type="scientific">Corynebacterium otitidis ATCC 51513</name>
    <dbReference type="NCBI Taxonomy" id="883169"/>
    <lineage>
        <taxon>Bacteria</taxon>
        <taxon>Bacillati</taxon>
        <taxon>Actinomycetota</taxon>
        <taxon>Actinomycetes</taxon>
        <taxon>Mycobacteriales</taxon>
        <taxon>Corynebacteriaceae</taxon>
        <taxon>Corynebacterium</taxon>
    </lineage>
</organism>
<dbReference type="Proteomes" id="UP000011016">
    <property type="component" value="Unassembled WGS sequence"/>
</dbReference>
<sequence>MNVLLVGMSYKTAPVTLLEDVSLTEDEVRLVSERLKESGAAAEAMIVSTCNRMEVYAVVNGFHRGVQGTVQELSEVSGLSPETLRDYLYVRYGDEAARHLMTVCAGLDSMVVGEQQIIGQIRQAYQAADGNGSVGRTLHSLLQAALRAGKRVHAETAIDEAGASMVSYALGEAASLTGDGGERPFRGRNALVLGAGAMASLAASHLGKMGVERLYIANRTRERADRLAEHSRQAGVPATAVDFERRHEALGPVDLAVSATGAGRYTITAGDIPAARSRDLTLVDLSLPRDIDEAAARIRGVHLINIEWLRRNEDGRDLEKRPASGEARRLAEQIVEGQVQEFLASQRVRAIGPTVAALRSKAAEISRGELERLQRRAPGLEGDELSEVTRTVQRVVDKLLHEPTVRIKQLAAESGSVSYDTAIQDLFGLAPEDAPGGVAVSASELPASDFQARERSAK</sequence>
<dbReference type="InterPro" id="IPR000343">
    <property type="entry name" value="4pyrrol_synth_GluRdtase"/>
</dbReference>
<dbReference type="STRING" id="29321.AAV33_09215"/>
<feature type="binding site" evidence="8 10">
    <location>
        <begin position="114"/>
        <end position="116"/>
    </location>
    <ligand>
        <name>substrate</name>
    </ligand>
</feature>
<evidence type="ECO:0000313" key="20">
    <source>
        <dbReference type="Proteomes" id="UP000006078"/>
    </source>
</evidence>
<proteinExistence type="inferred from homology"/>
<comment type="subunit">
    <text evidence="8">Homodimer.</text>
</comment>
<feature type="domain" description="Tetrapyrrole biosynthesis glutamyl-tRNA reductase dimerisation" evidence="15">
    <location>
        <begin position="331"/>
        <end position="429"/>
    </location>
</feature>
<evidence type="ECO:0000256" key="10">
    <source>
        <dbReference type="PIRSR" id="PIRSR000445-2"/>
    </source>
</evidence>
<gene>
    <name evidence="8 18" type="primary">hemA</name>
    <name evidence="18" type="ORF">BN46_1382</name>
    <name evidence="19" type="ORF">HMPREF9719_01613</name>
</gene>
<dbReference type="Pfam" id="PF05201">
    <property type="entry name" value="GlutR_N"/>
    <property type="match status" value="1"/>
</dbReference>
<reference evidence="19 20" key="2">
    <citation type="submission" date="2012-08" db="EMBL/GenBank/DDBJ databases">
        <title>The Genome Sequence of Turicella otitidis ATCC 51513.</title>
        <authorList>
            <consortium name="The Broad Institute Genome Sequencing Platform"/>
            <person name="Earl A."/>
            <person name="Ward D."/>
            <person name="Feldgarden M."/>
            <person name="Gevers D."/>
            <person name="Huys G."/>
            <person name="Walker B."/>
            <person name="Young S.K."/>
            <person name="Zeng Q."/>
            <person name="Gargeya S."/>
            <person name="Fitzgerald M."/>
            <person name="Haas B."/>
            <person name="Abouelleil A."/>
            <person name="Alvarado L."/>
            <person name="Arachchi H.M."/>
            <person name="Berlin A.M."/>
            <person name="Chapman S.B."/>
            <person name="Goldberg J."/>
            <person name="Griggs A."/>
            <person name="Gujja S."/>
            <person name="Hansen M."/>
            <person name="Howarth C."/>
            <person name="Imamovic A."/>
            <person name="Larimer J."/>
            <person name="McCowen C."/>
            <person name="Montmayeur A."/>
            <person name="Murphy C."/>
            <person name="Neiman D."/>
            <person name="Pearson M."/>
            <person name="Priest M."/>
            <person name="Roberts A."/>
            <person name="Saif S."/>
            <person name="Shea T."/>
            <person name="Sisk P."/>
            <person name="Sykes S."/>
            <person name="Wortman J."/>
            <person name="Nusbaum C."/>
            <person name="Birren B."/>
        </authorList>
    </citation>
    <scope>NUCLEOTIDE SEQUENCE [LARGE SCALE GENOMIC DNA]</scope>
    <source>
        <strain evidence="19 20">ATCC 51513</strain>
    </source>
</reference>
<evidence type="ECO:0000256" key="11">
    <source>
        <dbReference type="PIRSR" id="PIRSR000445-3"/>
    </source>
</evidence>
<comment type="catalytic activity">
    <reaction evidence="7 8 13">
        <text>(S)-4-amino-5-oxopentanoate + tRNA(Glu) + NADP(+) = L-glutamyl-tRNA(Glu) + NADPH + H(+)</text>
        <dbReference type="Rhea" id="RHEA:12344"/>
        <dbReference type="Rhea" id="RHEA-COMP:9663"/>
        <dbReference type="Rhea" id="RHEA-COMP:9680"/>
        <dbReference type="ChEBI" id="CHEBI:15378"/>
        <dbReference type="ChEBI" id="CHEBI:57501"/>
        <dbReference type="ChEBI" id="CHEBI:57783"/>
        <dbReference type="ChEBI" id="CHEBI:58349"/>
        <dbReference type="ChEBI" id="CHEBI:78442"/>
        <dbReference type="ChEBI" id="CHEBI:78520"/>
        <dbReference type="EC" id="1.2.1.70"/>
    </reaction>
</comment>
<evidence type="ECO:0000256" key="1">
    <source>
        <dbReference type="ARBA" id="ARBA00005059"/>
    </source>
</evidence>
<evidence type="ECO:0000256" key="8">
    <source>
        <dbReference type="HAMAP-Rule" id="MF_00087"/>
    </source>
</evidence>
<evidence type="ECO:0000313" key="18">
    <source>
        <dbReference type="EMBL" id="CCI84098.1"/>
    </source>
</evidence>
<dbReference type="PIRSF" id="PIRSF000445">
    <property type="entry name" value="4pyrrol_synth_GluRdtase"/>
    <property type="match status" value="1"/>
</dbReference>
<feature type="region of interest" description="Disordered" evidence="14">
    <location>
        <begin position="438"/>
        <end position="458"/>
    </location>
</feature>
<name>I7IXV7_9CORY</name>
<evidence type="ECO:0000256" key="2">
    <source>
        <dbReference type="ARBA" id="ARBA00005916"/>
    </source>
</evidence>
<keyword evidence="4 8" id="KW-0521">NADP</keyword>
<dbReference type="PROSITE" id="PS00747">
    <property type="entry name" value="GLUTR"/>
    <property type="match status" value="1"/>
</dbReference>
<dbReference type="Gene3D" id="3.40.50.720">
    <property type="entry name" value="NAD(P)-binding Rossmann-like Domain"/>
    <property type="match status" value="1"/>
</dbReference>
<reference evidence="18 21" key="1">
    <citation type="journal article" date="2012" name="J. Bacteriol.">
        <title>Draft Genome Sequence of Turicella otitidis ATCC 51513, Isolated from Middle Ear Fluid from a Child with Otitis Media.</title>
        <authorList>
            <person name="Brinkrolf K."/>
            <person name="Schneider J."/>
            <person name="Knecht M."/>
            <person name="Ruckert C."/>
            <person name="Tauch A."/>
        </authorList>
    </citation>
    <scope>NUCLEOTIDE SEQUENCE [LARGE SCALE GENOMIC DNA]</scope>
    <source>
        <strain evidence="18 21">ATCC 51513</strain>
    </source>
</reference>
<dbReference type="InterPro" id="IPR036343">
    <property type="entry name" value="GluRdtase_N_sf"/>
</dbReference>
<evidence type="ECO:0000256" key="4">
    <source>
        <dbReference type="ARBA" id="ARBA00022857"/>
    </source>
</evidence>
<dbReference type="InterPro" id="IPR036291">
    <property type="entry name" value="NAD(P)-bd_dom_sf"/>
</dbReference>
<dbReference type="SUPFAM" id="SSF69742">
    <property type="entry name" value="Glutamyl tRNA-reductase catalytic, N-terminal domain"/>
    <property type="match status" value="1"/>
</dbReference>
<dbReference type="SUPFAM" id="SSF69075">
    <property type="entry name" value="Glutamyl tRNA-reductase dimerization domain"/>
    <property type="match status" value="1"/>
</dbReference>
<dbReference type="UniPathway" id="UPA00251">
    <property type="reaction ID" value="UER00316"/>
</dbReference>
<dbReference type="InterPro" id="IPR036453">
    <property type="entry name" value="GluRdtase_dimer_dom_sf"/>
</dbReference>
<dbReference type="CDD" id="cd05213">
    <property type="entry name" value="NAD_bind_Glutamyl_tRNA_reduct"/>
    <property type="match status" value="1"/>
</dbReference>
<dbReference type="PANTHER" id="PTHR43013">
    <property type="entry name" value="GLUTAMYL-TRNA REDUCTASE"/>
    <property type="match status" value="1"/>
</dbReference>
<evidence type="ECO:0000256" key="9">
    <source>
        <dbReference type="PIRSR" id="PIRSR000445-1"/>
    </source>
</evidence>
<protein>
    <recommendedName>
        <fullName evidence="3 8">Glutamyl-tRNA reductase</fullName>
        <shortName evidence="8">GluTR</shortName>
        <ecNumber evidence="3 8">1.2.1.70</ecNumber>
    </recommendedName>
</protein>